<dbReference type="OrthoDB" id="3775616at2759"/>
<evidence type="ECO:0000313" key="2">
    <source>
        <dbReference type="Proteomes" id="UP000799771"/>
    </source>
</evidence>
<dbReference type="EMBL" id="ML977506">
    <property type="protein sequence ID" value="KAF2129659.1"/>
    <property type="molecule type" value="Genomic_DNA"/>
</dbReference>
<sequence>MKRKRSQEPAVSSARKKMETQDDGTTSCLLVRILEQYGLLESIATNLFPEDLLSLALSSKAAYHTIFPRASSMDNLLGKLNCSGRGIQIRNNRHSKSMFFYAYECTEYVECGTKAERRHVRSQPCVKCKLATCDECRIHCVYQSIYETPSDSDELPNYSGFVLLEPLEVSILSPHHLALEDHTAPQWQNSSTGYTSPYHDQGFLDVPLEDASFADPESLSEILDLNLGKCSLQQVSTSSYHGVPSPVLRSFCHTTEARKISLCKVCFFLKASKGPDVLQPGRKLSWLRPTNTSTVSEIKPCQCTLRAHFLDRWTCLPCFKREEEEIRQYKACTPKRQTGLCLCGLDTHQMLCLWCWGIVKEQSN</sequence>
<protein>
    <submittedName>
        <fullName evidence="1">Uncharacterized protein</fullName>
    </submittedName>
</protein>
<accession>A0A6A6ACW1</accession>
<dbReference type="RefSeq" id="XP_033524048.1">
    <property type="nucleotide sequence ID" value="XM_033669631.1"/>
</dbReference>
<name>A0A6A6ACW1_9PLEO</name>
<evidence type="ECO:0000313" key="1">
    <source>
        <dbReference type="EMBL" id="KAF2129659.1"/>
    </source>
</evidence>
<dbReference type="Proteomes" id="UP000799771">
    <property type="component" value="Unassembled WGS sequence"/>
</dbReference>
<dbReference type="AlphaFoldDB" id="A0A6A6ACW1"/>
<dbReference type="GeneID" id="54410063"/>
<organism evidence="1 2">
    <name type="scientific">Dothidotthia symphoricarpi CBS 119687</name>
    <dbReference type="NCBI Taxonomy" id="1392245"/>
    <lineage>
        <taxon>Eukaryota</taxon>
        <taxon>Fungi</taxon>
        <taxon>Dikarya</taxon>
        <taxon>Ascomycota</taxon>
        <taxon>Pezizomycotina</taxon>
        <taxon>Dothideomycetes</taxon>
        <taxon>Pleosporomycetidae</taxon>
        <taxon>Pleosporales</taxon>
        <taxon>Dothidotthiaceae</taxon>
        <taxon>Dothidotthia</taxon>
    </lineage>
</organism>
<gene>
    <name evidence="1" type="ORF">P153DRAFT_376072</name>
</gene>
<keyword evidence="2" id="KW-1185">Reference proteome</keyword>
<reference evidence="1" key="1">
    <citation type="journal article" date="2020" name="Stud. Mycol.">
        <title>101 Dothideomycetes genomes: a test case for predicting lifestyles and emergence of pathogens.</title>
        <authorList>
            <person name="Haridas S."/>
            <person name="Albert R."/>
            <person name="Binder M."/>
            <person name="Bloem J."/>
            <person name="Labutti K."/>
            <person name="Salamov A."/>
            <person name="Andreopoulos B."/>
            <person name="Baker S."/>
            <person name="Barry K."/>
            <person name="Bills G."/>
            <person name="Bluhm B."/>
            <person name="Cannon C."/>
            <person name="Castanera R."/>
            <person name="Culley D."/>
            <person name="Daum C."/>
            <person name="Ezra D."/>
            <person name="Gonzalez J."/>
            <person name="Henrissat B."/>
            <person name="Kuo A."/>
            <person name="Liang C."/>
            <person name="Lipzen A."/>
            <person name="Lutzoni F."/>
            <person name="Magnuson J."/>
            <person name="Mondo S."/>
            <person name="Nolan M."/>
            <person name="Ohm R."/>
            <person name="Pangilinan J."/>
            <person name="Park H.-J."/>
            <person name="Ramirez L."/>
            <person name="Alfaro M."/>
            <person name="Sun H."/>
            <person name="Tritt A."/>
            <person name="Yoshinaga Y."/>
            <person name="Zwiers L.-H."/>
            <person name="Turgeon B."/>
            <person name="Goodwin S."/>
            <person name="Spatafora J."/>
            <person name="Crous P."/>
            <person name="Grigoriev I."/>
        </authorList>
    </citation>
    <scope>NUCLEOTIDE SEQUENCE</scope>
    <source>
        <strain evidence="1">CBS 119687</strain>
    </source>
</reference>
<proteinExistence type="predicted"/>